<dbReference type="Proteomes" id="UP001419268">
    <property type="component" value="Unassembled WGS sequence"/>
</dbReference>
<keyword evidence="3" id="KW-1185">Reference proteome</keyword>
<evidence type="ECO:0000313" key="2">
    <source>
        <dbReference type="EMBL" id="KAK9100684.1"/>
    </source>
</evidence>
<name>A0AAP0EWL2_9MAGN</name>
<evidence type="ECO:0000256" key="1">
    <source>
        <dbReference type="SAM" id="MobiDB-lite"/>
    </source>
</evidence>
<reference evidence="2 3" key="1">
    <citation type="submission" date="2024-01" db="EMBL/GenBank/DDBJ databases">
        <title>Genome assemblies of Stephania.</title>
        <authorList>
            <person name="Yang L."/>
        </authorList>
    </citation>
    <scope>NUCLEOTIDE SEQUENCE [LARGE SCALE GENOMIC DNA]</scope>
    <source>
        <strain evidence="2">JXDWG</strain>
        <tissue evidence="2">Leaf</tissue>
    </source>
</reference>
<sequence>MASACAQRAETRKERSGGETRATAFTRGEQRRAQEKSAQRRRAPRCRGRRRALQRQKRAGGVAVDDDDDSGRKRRRWWRGLCGGDDGFLGWFAQTRDEEEGLFDFYPFYVARSIDDTLVTSLISTISDIIKSSRDQYAHLSQVLFLFATDQTDLILSLICSRSVTTLAGNL</sequence>
<gene>
    <name evidence="2" type="ORF">Scep_024114</name>
</gene>
<feature type="compositionally biased region" description="Basic and acidic residues" evidence="1">
    <location>
        <begin position="9"/>
        <end position="18"/>
    </location>
</feature>
<feature type="compositionally biased region" description="Basic residues" evidence="1">
    <location>
        <begin position="39"/>
        <end position="58"/>
    </location>
</feature>
<dbReference type="EMBL" id="JBBNAG010000010">
    <property type="protein sequence ID" value="KAK9100684.1"/>
    <property type="molecule type" value="Genomic_DNA"/>
</dbReference>
<feature type="compositionally biased region" description="Basic and acidic residues" evidence="1">
    <location>
        <begin position="28"/>
        <end position="38"/>
    </location>
</feature>
<proteinExistence type="predicted"/>
<accession>A0AAP0EWL2</accession>
<protein>
    <submittedName>
        <fullName evidence="2">Uncharacterized protein</fullName>
    </submittedName>
</protein>
<organism evidence="2 3">
    <name type="scientific">Stephania cephalantha</name>
    <dbReference type="NCBI Taxonomy" id="152367"/>
    <lineage>
        <taxon>Eukaryota</taxon>
        <taxon>Viridiplantae</taxon>
        <taxon>Streptophyta</taxon>
        <taxon>Embryophyta</taxon>
        <taxon>Tracheophyta</taxon>
        <taxon>Spermatophyta</taxon>
        <taxon>Magnoliopsida</taxon>
        <taxon>Ranunculales</taxon>
        <taxon>Menispermaceae</taxon>
        <taxon>Menispermoideae</taxon>
        <taxon>Cissampelideae</taxon>
        <taxon>Stephania</taxon>
    </lineage>
</organism>
<dbReference type="AlphaFoldDB" id="A0AAP0EWL2"/>
<comment type="caution">
    <text evidence="2">The sequence shown here is derived from an EMBL/GenBank/DDBJ whole genome shotgun (WGS) entry which is preliminary data.</text>
</comment>
<evidence type="ECO:0000313" key="3">
    <source>
        <dbReference type="Proteomes" id="UP001419268"/>
    </source>
</evidence>
<feature type="region of interest" description="Disordered" evidence="1">
    <location>
        <begin position="1"/>
        <end position="72"/>
    </location>
</feature>